<evidence type="ECO:0000313" key="2">
    <source>
        <dbReference type="EMBL" id="SCB49392.1"/>
    </source>
</evidence>
<evidence type="ECO:0000313" key="4">
    <source>
        <dbReference type="Proteomes" id="UP000565576"/>
    </source>
</evidence>
<dbReference type="RefSeq" id="WP_028754846.1">
    <property type="nucleotide sequence ID" value="NZ_FMAF01000030.1"/>
</dbReference>
<evidence type="ECO:0000313" key="1">
    <source>
        <dbReference type="EMBL" id="MBB6488204.1"/>
    </source>
</evidence>
<dbReference type="EMBL" id="FMAF01000030">
    <property type="protein sequence ID" value="SCB49392.1"/>
    <property type="molecule type" value="Genomic_DNA"/>
</dbReference>
<gene>
    <name evidence="2" type="ORF">GA0061101_13034</name>
    <name evidence="1" type="ORF">GGD46_005518</name>
</gene>
<dbReference type="OrthoDB" id="8374755at2"/>
<dbReference type="Proteomes" id="UP000199205">
    <property type="component" value="Unassembled WGS sequence"/>
</dbReference>
<evidence type="ECO:0000313" key="3">
    <source>
        <dbReference type="Proteomes" id="UP000199205"/>
    </source>
</evidence>
<organism evidence="2 3">
    <name type="scientific">Rhizobium lusitanum</name>
    <dbReference type="NCBI Taxonomy" id="293958"/>
    <lineage>
        <taxon>Bacteria</taxon>
        <taxon>Pseudomonadati</taxon>
        <taxon>Pseudomonadota</taxon>
        <taxon>Alphaproteobacteria</taxon>
        <taxon>Hyphomicrobiales</taxon>
        <taxon>Rhizobiaceae</taxon>
        <taxon>Rhizobium/Agrobacterium group</taxon>
        <taxon>Rhizobium</taxon>
    </lineage>
</organism>
<dbReference type="AlphaFoldDB" id="A0A1C3XAV5"/>
<name>A0A1C3XAV5_9HYPH</name>
<protein>
    <submittedName>
        <fullName evidence="2">Uncharacterized protein</fullName>
    </submittedName>
</protein>
<sequence length="144" mass="16652">MISFENLVTHVTVSDKDRVKGGTCWTSMRPRKALRKRACWHSAGERPHRRDATVHDFGCCRHDSECAGRRDRIHRRQKSETTGGFDSCLLFFMAFEFETMGTVLKAMRAFFNIVALAPPSHPTASPMRRDLRWRVFRALRELVA</sequence>
<dbReference type="Proteomes" id="UP000565576">
    <property type="component" value="Unassembled WGS sequence"/>
</dbReference>
<reference evidence="1 4" key="2">
    <citation type="submission" date="2020-08" db="EMBL/GenBank/DDBJ databases">
        <title>Genomic Encyclopedia of Type Strains, Phase IV (KMG-V): Genome sequencing to study the core and pangenomes of soil and plant-associated prokaryotes.</title>
        <authorList>
            <person name="Whitman W."/>
        </authorList>
    </citation>
    <scope>NUCLEOTIDE SEQUENCE [LARGE SCALE GENOMIC DNA]</scope>
    <source>
        <strain evidence="1 4">SEMIA 4060</strain>
    </source>
</reference>
<dbReference type="GeneID" id="32531457"/>
<proteinExistence type="predicted"/>
<dbReference type="EMBL" id="JACHBG010000020">
    <property type="protein sequence ID" value="MBB6488204.1"/>
    <property type="molecule type" value="Genomic_DNA"/>
</dbReference>
<accession>A0A1C3XAV5</accession>
<reference evidence="2 3" key="1">
    <citation type="submission" date="2016-08" db="EMBL/GenBank/DDBJ databases">
        <authorList>
            <person name="Seilhamer J.J."/>
        </authorList>
    </citation>
    <scope>NUCLEOTIDE SEQUENCE [LARGE SCALE GENOMIC DNA]</scope>
    <source>
        <strain evidence="2 3">P1-7</strain>
    </source>
</reference>